<dbReference type="InterPro" id="IPR037471">
    <property type="entry name" value="TIC56"/>
</dbReference>
<organism evidence="2">
    <name type="scientific">Micromonas pusilla</name>
    <name type="common">Picoplanktonic green alga</name>
    <name type="synonym">Chromulina pusilla</name>
    <dbReference type="NCBI Taxonomy" id="38833"/>
    <lineage>
        <taxon>Eukaryota</taxon>
        <taxon>Viridiplantae</taxon>
        <taxon>Chlorophyta</taxon>
        <taxon>Mamiellophyceae</taxon>
        <taxon>Mamiellales</taxon>
        <taxon>Mamiellaceae</taxon>
        <taxon>Micromonas</taxon>
    </lineage>
</organism>
<dbReference type="GO" id="GO:0045037">
    <property type="term" value="P:protein import into chloroplast stroma"/>
    <property type="evidence" value="ECO:0007669"/>
    <property type="project" value="TreeGrafter"/>
</dbReference>
<dbReference type="GO" id="GO:0009706">
    <property type="term" value="C:chloroplast inner membrane"/>
    <property type="evidence" value="ECO:0007669"/>
    <property type="project" value="TreeGrafter"/>
</dbReference>
<dbReference type="OMA" id="WVPLRNI"/>
<dbReference type="PANTHER" id="PTHR37755:SF1">
    <property type="entry name" value="PROTEIN TIC 56, CHLOROPLASTIC"/>
    <property type="match status" value="1"/>
</dbReference>
<dbReference type="InterPro" id="IPR025640">
    <property type="entry name" value="GYF_2"/>
</dbReference>
<dbReference type="PANTHER" id="PTHR37755">
    <property type="entry name" value="PROTEIN TIC 56, CHLOROPLASTIC"/>
    <property type="match status" value="1"/>
</dbReference>
<dbReference type="EMBL" id="HBDY01014065">
    <property type="protein sequence ID" value="CAD8247361.1"/>
    <property type="molecule type" value="Transcribed_RNA"/>
</dbReference>
<dbReference type="AlphaFoldDB" id="A0A7R9TWQ7"/>
<reference evidence="2" key="1">
    <citation type="submission" date="2021-01" db="EMBL/GenBank/DDBJ databases">
        <authorList>
            <person name="Corre E."/>
            <person name="Pelletier E."/>
            <person name="Niang G."/>
            <person name="Scheremetjew M."/>
            <person name="Finn R."/>
            <person name="Kale V."/>
            <person name="Holt S."/>
            <person name="Cochrane G."/>
            <person name="Meng A."/>
            <person name="Brown T."/>
            <person name="Cohen L."/>
        </authorList>
    </citation>
    <scope>NUCLEOTIDE SEQUENCE</scope>
    <source>
        <strain evidence="2">RCC1614</strain>
    </source>
</reference>
<evidence type="ECO:0000313" key="2">
    <source>
        <dbReference type="EMBL" id="CAD8247361.1"/>
    </source>
</evidence>
<dbReference type="Pfam" id="PF14237">
    <property type="entry name" value="GYF_2"/>
    <property type="match status" value="1"/>
</dbReference>
<feature type="domain" description="GYF" evidence="1">
    <location>
        <begin position="46"/>
        <end position="94"/>
    </location>
</feature>
<proteinExistence type="predicted"/>
<evidence type="ECO:0000259" key="1">
    <source>
        <dbReference type="Pfam" id="PF14237"/>
    </source>
</evidence>
<gene>
    <name evidence="2" type="ORF">MPUS1402_LOCUS10668</name>
</gene>
<name>A0A7R9TWQ7_MICPS</name>
<accession>A0A7R9TWQ7</accession>
<sequence length="213" mass="24353">MSEYDDEAPPRRTGDLYEPEEMILKPSKLNFRRRMKSEAVIRRNIWFYRDRTGLPRGPMTIDTVKKCWIGGIIDEHTLVWGNGLGDWVPLRNIRGMGHVLNDPRTRFLKWITQKVAFPRAEVRANRDRLYEEGKAASPVMKSREEVAAWKAAREERLSSGEDNLMLSMSLALPTPGRAAERIGAAVEFVRGKMKMGGKKARAEEEENGGLRRA</sequence>
<protein>
    <recommendedName>
        <fullName evidence="1">GYF domain-containing protein</fullName>
    </recommendedName>
</protein>